<reference evidence="1" key="2">
    <citation type="submission" date="2023-06" db="EMBL/GenBank/DDBJ databases">
        <authorList>
            <consortium name="Lawrence Berkeley National Laboratory"/>
            <person name="Haridas S."/>
            <person name="Hensen N."/>
            <person name="Bonometti L."/>
            <person name="Westerberg I."/>
            <person name="Brannstrom I.O."/>
            <person name="Guillou S."/>
            <person name="Cros-Aarteil S."/>
            <person name="Calhoun S."/>
            <person name="Kuo A."/>
            <person name="Mondo S."/>
            <person name="Pangilinan J."/>
            <person name="Riley R."/>
            <person name="Labutti K."/>
            <person name="Andreopoulos B."/>
            <person name="Lipzen A."/>
            <person name="Chen C."/>
            <person name="Yanf M."/>
            <person name="Daum C."/>
            <person name="Ng V."/>
            <person name="Clum A."/>
            <person name="Steindorff A."/>
            <person name="Ohm R."/>
            <person name="Martin F."/>
            <person name="Silar P."/>
            <person name="Natvig D."/>
            <person name="Lalanne C."/>
            <person name="Gautier V."/>
            <person name="Ament-Velasquez S.L."/>
            <person name="Kruys A."/>
            <person name="Hutchinson M.I."/>
            <person name="Powell A.J."/>
            <person name="Barry K."/>
            <person name="Miller A.N."/>
            <person name="Grigoriev I.V."/>
            <person name="Debuchy R."/>
            <person name="Gladieux P."/>
            <person name="Thoren M.H."/>
            <person name="Johannesson H."/>
        </authorList>
    </citation>
    <scope>NUCLEOTIDE SEQUENCE</scope>
    <source>
        <strain evidence="1">CBS 168.71</strain>
    </source>
</reference>
<protein>
    <recommendedName>
        <fullName evidence="3">F-box domain-containing protein</fullName>
    </recommendedName>
</protein>
<keyword evidence="2" id="KW-1185">Reference proteome</keyword>
<accession>A0AAE0HL44</accession>
<dbReference type="Proteomes" id="UP001278766">
    <property type="component" value="Unassembled WGS sequence"/>
</dbReference>
<gene>
    <name evidence="1" type="ORF">B0H64DRAFT_385522</name>
</gene>
<sequence length="370" mass="42050">MAEQTPAQATLLGLPRELRLQILEEAIAIRRAAPASPPASQTRLKFRNLYDQFCSNSTDLYLEDADHAKSAQPSLLATSRQVREETQYLIGRAAGEPYQLDVMYVNGIGLMPSWVSLPCLSKRVRKLDIRIRFFDTPDTHSYNDDDDDSPPRPTWNIKVFLTVYLLRACWKPGAFDVDPRSPSEGKAVEPLAAEGYSDEWCAIDHIAITIESTDIPMKPHPQPRFPSNNYDIILGFDKPFGYSIFHRSDVWPRRRRFAPPPGKPNPRYGPEYHFAWEVLSTIRAMDFSITLSGPYNGLFLTNVGRVEMLVDDNVCDGLDVTRRFWELYKFSENTNGPGWDVNQAADKRKRLGMWTEVGAHVSSMLPTCYA</sequence>
<dbReference type="GeneID" id="87840030"/>
<proteinExistence type="predicted"/>
<dbReference type="EMBL" id="JAUEPN010000002">
    <property type="protein sequence ID" value="KAK3298568.1"/>
    <property type="molecule type" value="Genomic_DNA"/>
</dbReference>
<organism evidence="1 2">
    <name type="scientific">Chaetomium fimeti</name>
    <dbReference type="NCBI Taxonomy" id="1854472"/>
    <lineage>
        <taxon>Eukaryota</taxon>
        <taxon>Fungi</taxon>
        <taxon>Dikarya</taxon>
        <taxon>Ascomycota</taxon>
        <taxon>Pezizomycotina</taxon>
        <taxon>Sordariomycetes</taxon>
        <taxon>Sordariomycetidae</taxon>
        <taxon>Sordariales</taxon>
        <taxon>Chaetomiaceae</taxon>
        <taxon>Chaetomium</taxon>
    </lineage>
</organism>
<comment type="caution">
    <text evidence="1">The sequence shown here is derived from an EMBL/GenBank/DDBJ whole genome shotgun (WGS) entry which is preliminary data.</text>
</comment>
<evidence type="ECO:0008006" key="3">
    <source>
        <dbReference type="Google" id="ProtNLM"/>
    </source>
</evidence>
<dbReference type="AlphaFoldDB" id="A0AAE0HL44"/>
<evidence type="ECO:0000313" key="1">
    <source>
        <dbReference type="EMBL" id="KAK3298568.1"/>
    </source>
</evidence>
<evidence type="ECO:0000313" key="2">
    <source>
        <dbReference type="Proteomes" id="UP001278766"/>
    </source>
</evidence>
<name>A0AAE0HL44_9PEZI</name>
<dbReference type="RefSeq" id="XP_062662082.1">
    <property type="nucleotide sequence ID" value="XM_062803082.1"/>
</dbReference>
<reference evidence="1" key="1">
    <citation type="journal article" date="2023" name="Mol. Phylogenet. Evol.">
        <title>Genome-scale phylogeny and comparative genomics of the fungal order Sordariales.</title>
        <authorList>
            <person name="Hensen N."/>
            <person name="Bonometti L."/>
            <person name="Westerberg I."/>
            <person name="Brannstrom I.O."/>
            <person name="Guillou S."/>
            <person name="Cros-Aarteil S."/>
            <person name="Calhoun S."/>
            <person name="Haridas S."/>
            <person name="Kuo A."/>
            <person name="Mondo S."/>
            <person name="Pangilinan J."/>
            <person name="Riley R."/>
            <person name="LaButti K."/>
            <person name="Andreopoulos B."/>
            <person name="Lipzen A."/>
            <person name="Chen C."/>
            <person name="Yan M."/>
            <person name="Daum C."/>
            <person name="Ng V."/>
            <person name="Clum A."/>
            <person name="Steindorff A."/>
            <person name="Ohm R.A."/>
            <person name="Martin F."/>
            <person name="Silar P."/>
            <person name="Natvig D.O."/>
            <person name="Lalanne C."/>
            <person name="Gautier V."/>
            <person name="Ament-Velasquez S.L."/>
            <person name="Kruys A."/>
            <person name="Hutchinson M.I."/>
            <person name="Powell A.J."/>
            <person name="Barry K."/>
            <person name="Miller A.N."/>
            <person name="Grigoriev I.V."/>
            <person name="Debuchy R."/>
            <person name="Gladieux P."/>
            <person name="Hiltunen Thoren M."/>
            <person name="Johannesson H."/>
        </authorList>
    </citation>
    <scope>NUCLEOTIDE SEQUENCE</scope>
    <source>
        <strain evidence="1">CBS 168.71</strain>
    </source>
</reference>